<evidence type="ECO:0000256" key="7">
    <source>
        <dbReference type="SAM" id="Phobius"/>
    </source>
</evidence>
<dbReference type="AlphaFoldDB" id="A0A7V8T053"/>
<dbReference type="GO" id="GO:0015293">
    <property type="term" value="F:symporter activity"/>
    <property type="evidence" value="ECO:0007669"/>
    <property type="project" value="UniProtKB-KW"/>
</dbReference>
<reference evidence="8" key="1">
    <citation type="submission" date="2020-06" db="EMBL/GenBank/DDBJ databases">
        <title>Legume-microbial interactions unlock mineral nutrients during tropical forest succession.</title>
        <authorList>
            <person name="Epihov D.Z."/>
        </authorList>
    </citation>
    <scope>NUCLEOTIDE SEQUENCE [LARGE SCALE GENOMIC DNA]</scope>
    <source>
        <strain evidence="8">Pan2503</strain>
    </source>
</reference>
<evidence type="ECO:0000256" key="6">
    <source>
        <dbReference type="ARBA" id="ARBA00023136"/>
    </source>
</evidence>
<dbReference type="NCBIfam" id="NF037982">
    <property type="entry name" value="Nramp_1"/>
    <property type="match status" value="1"/>
</dbReference>
<gene>
    <name evidence="8" type="ORF">HRJ53_28050</name>
</gene>
<evidence type="ECO:0000313" key="8">
    <source>
        <dbReference type="EMBL" id="MBA0088859.1"/>
    </source>
</evidence>
<dbReference type="GO" id="GO:0034755">
    <property type="term" value="P:iron ion transmembrane transport"/>
    <property type="evidence" value="ECO:0007669"/>
    <property type="project" value="TreeGrafter"/>
</dbReference>
<keyword evidence="6 7" id="KW-0472">Membrane</keyword>
<feature type="transmembrane region" description="Helical" evidence="7">
    <location>
        <begin position="231"/>
        <end position="255"/>
    </location>
</feature>
<dbReference type="GO" id="GO:0005886">
    <property type="term" value="C:plasma membrane"/>
    <property type="evidence" value="ECO:0007669"/>
    <property type="project" value="TreeGrafter"/>
</dbReference>
<feature type="transmembrane region" description="Helical" evidence="7">
    <location>
        <begin position="92"/>
        <end position="116"/>
    </location>
</feature>
<evidence type="ECO:0000256" key="3">
    <source>
        <dbReference type="ARBA" id="ARBA00022692"/>
    </source>
</evidence>
<dbReference type="EMBL" id="JACDQQ010002717">
    <property type="protein sequence ID" value="MBA0088859.1"/>
    <property type="molecule type" value="Genomic_DNA"/>
</dbReference>
<name>A0A7V8T053_9BACT</name>
<keyword evidence="4" id="KW-0769">Symport</keyword>
<dbReference type="PANTHER" id="PTHR11706">
    <property type="entry name" value="SOLUTE CARRIER PROTEIN FAMILY 11 MEMBER"/>
    <property type="match status" value="1"/>
</dbReference>
<dbReference type="GO" id="GO:0005384">
    <property type="term" value="F:manganese ion transmembrane transporter activity"/>
    <property type="evidence" value="ECO:0007669"/>
    <property type="project" value="TreeGrafter"/>
</dbReference>
<sequence length="341" mass="37101">MQRRLRSLRRRLLLLLAVIGPGLITSNVDNDAGGISVYTQAGAQYGYALLWALIPMTIALYVTEEMCARMGVVTGKGLSDLIREEFGFRPTFFVMITGFFVDLANVVAEFAGVAAAMQIFHVSKYVAVPLAAILVWILVIQGTYRQVEVIFLFACILYLSYVFSALLAKPDWLIAAKHTVIPNVHLDSGYLLMLTGLIGTTIAPWQFFYLQAGFVEKKVGPRQYSQARADVILGSISCMLIVFFIIVCTAATLYVSGHRDINDAALAAQALIPLAGKWAGALFAFGLLNASLFAASILPLSTAHVICEGLGFEAGLDHKFTEAPIFYWLYTVLIVVGAGVV</sequence>
<evidence type="ECO:0000313" key="9">
    <source>
        <dbReference type="Proteomes" id="UP000567293"/>
    </source>
</evidence>
<keyword evidence="9" id="KW-1185">Reference proteome</keyword>
<evidence type="ECO:0000256" key="4">
    <source>
        <dbReference type="ARBA" id="ARBA00022847"/>
    </source>
</evidence>
<protein>
    <submittedName>
        <fullName evidence="8">Nramp family divalent metal transporter</fullName>
    </submittedName>
</protein>
<dbReference type="Proteomes" id="UP000567293">
    <property type="component" value="Unassembled WGS sequence"/>
</dbReference>
<feature type="transmembrane region" description="Helical" evidence="7">
    <location>
        <begin position="320"/>
        <end position="340"/>
    </location>
</feature>
<feature type="non-terminal residue" evidence="8">
    <location>
        <position position="341"/>
    </location>
</feature>
<keyword evidence="3 7" id="KW-0812">Transmembrane</keyword>
<evidence type="ECO:0000256" key="1">
    <source>
        <dbReference type="ARBA" id="ARBA00004141"/>
    </source>
</evidence>
<keyword evidence="5 7" id="KW-1133">Transmembrane helix</keyword>
<comment type="subcellular location">
    <subcellularLocation>
        <location evidence="1">Membrane</location>
        <topology evidence="1">Multi-pass membrane protein</topology>
    </subcellularLocation>
</comment>
<feature type="transmembrane region" description="Helical" evidence="7">
    <location>
        <begin position="188"/>
        <end position="210"/>
    </location>
</feature>
<proteinExistence type="predicted"/>
<evidence type="ECO:0000256" key="2">
    <source>
        <dbReference type="ARBA" id="ARBA00022448"/>
    </source>
</evidence>
<keyword evidence="2" id="KW-0813">Transport</keyword>
<feature type="transmembrane region" description="Helical" evidence="7">
    <location>
        <begin position="42"/>
        <end position="62"/>
    </location>
</feature>
<feature type="transmembrane region" description="Helical" evidence="7">
    <location>
        <begin position="147"/>
        <end position="168"/>
    </location>
</feature>
<evidence type="ECO:0000256" key="5">
    <source>
        <dbReference type="ARBA" id="ARBA00022989"/>
    </source>
</evidence>
<dbReference type="InterPro" id="IPR001046">
    <property type="entry name" value="NRAMP_fam"/>
</dbReference>
<feature type="transmembrane region" description="Helical" evidence="7">
    <location>
        <begin position="275"/>
        <end position="300"/>
    </location>
</feature>
<organism evidence="8 9">
    <name type="scientific">Candidatus Acidiferrum panamense</name>
    <dbReference type="NCBI Taxonomy" id="2741543"/>
    <lineage>
        <taxon>Bacteria</taxon>
        <taxon>Pseudomonadati</taxon>
        <taxon>Acidobacteriota</taxon>
        <taxon>Terriglobia</taxon>
        <taxon>Candidatus Acidiferrales</taxon>
        <taxon>Candidatus Acidiferrum</taxon>
    </lineage>
</organism>
<dbReference type="Pfam" id="PF01566">
    <property type="entry name" value="Nramp"/>
    <property type="match status" value="1"/>
</dbReference>
<dbReference type="GO" id="GO:0015086">
    <property type="term" value="F:cadmium ion transmembrane transporter activity"/>
    <property type="evidence" value="ECO:0007669"/>
    <property type="project" value="TreeGrafter"/>
</dbReference>
<dbReference type="PANTHER" id="PTHR11706:SF33">
    <property type="entry name" value="NATURAL RESISTANCE-ASSOCIATED MACROPHAGE PROTEIN 2"/>
    <property type="match status" value="1"/>
</dbReference>
<feature type="transmembrane region" description="Helical" evidence="7">
    <location>
        <begin position="122"/>
        <end position="140"/>
    </location>
</feature>
<accession>A0A7V8T053</accession>
<comment type="caution">
    <text evidence="8">The sequence shown here is derived from an EMBL/GenBank/DDBJ whole genome shotgun (WGS) entry which is preliminary data.</text>
</comment>